<dbReference type="SUPFAM" id="SSF53756">
    <property type="entry name" value="UDP-Glycosyltransferase/glycogen phosphorylase"/>
    <property type="match status" value="1"/>
</dbReference>
<proteinExistence type="predicted"/>
<reference evidence="1" key="1">
    <citation type="submission" date="2023-03" db="EMBL/GenBank/DDBJ databases">
        <title>Massive genome expansion in bonnet fungi (Mycena s.s.) driven by repeated elements and novel gene families across ecological guilds.</title>
        <authorList>
            <consortium name="Lawrence Berkeley National Laboratory"/>
            <person name="Harder C.B."/>
            <person name="Miyauchi S."/>
            <person name="Viragh M."/>
            <person name="Kuo A."/>
            <person name="Thoen E."/>
            <person name="Andreopoulos B."/>
            <person name="Lu D."/>
            <person name="Skrede I."/>
            <person name="Drula E."/>
            <person name="Henrissat B."/>
            <person name="Morin E."/>
            <person name="Kohler A."/>
            <person name="Barry K."/>
            <person name="LaButti K."/>
            <person name="Morin E."/>
            <person name="Salamov A."/>
            <person name="Lipzen A."/>
            <person name="Mereny Z."/>
            <person name="Hegedus B."/>
            <person name="Baldrian P."/>
            <person name="Stursova M."/>
            <person name="Weitz H."/>
            <person name="Taylor A."/>
            <person name="Grigoriev I.V."/>
            <person name="Nagy L.G."/>
            <person name="Martin F."/>
            <person name="Kauserud H."/>
        </authorList>
    </citation>
    <scope>NUCLEOTIDE SEQUENCE</scope>
    <source>
        <strain evidence="1">9144</strain>
    </source>
</reference>
<dbReference type="AlphaFoldDB" id="A0AAD6VM90"/>
<dbReference type="Gene3D" id="3.40.50.2000">
    <property type="entry name" value="Glycogen Phosphorylase B"/>
    <property type="match status" value="1"/>
</dbReference>
<sequence>MPGYPVHVLLLPLPSWGHVRPLCVLTGHLVAEGNSTITLLMAPNLLEKARAEVARQFPERHPAVQKIRIVSMCNSTETDIFKLIKPFTETYPTLYKRLQQGEAIECATTGTTFDAVAAPSVAILDFFCLSQLQATRAISGTSI</sequence>
<evidence type="ECO:0000313" key="2">
    <source>
        <dbReference type="Proteomes" id="UP001219525"/>
    </source>
</evidence>
<accession>A0AAD6VM90</accession>
<evidence type="ECO:0000313" key="1">
    <source>
        <dbReference type="EMBL" id="KAJ7217245.1"/>
    </source>
</evidence>
<comment type="caution">
    <text evidence="1">The sequence shown here is derived from an EMBL/GenBank/DDBJ whole genome shotgun (WGS) entry which is preliminary data.</text>
</comment>
<dbReference type="EMBL" id="JARJCW010000014">
    <property type="protein sequence ID" value="KAJ7217245.1"/>
    <property type="molecule type" value="Genomic_DNA"/>
</dbReference>
<protein>
    <submittedName>
        <fullName evidence="1">Uncharacterized protein</fullName>
    </submittedName>
</protein>
<keyword evidence="2" id="KW-1185">Reference proteome</keyword>
<organism evidence="1 2">
    <name type="scientific">Mycena pura</name>
    <dbReference type="NCBI Taxonomy" id="153505"/>
    <lineage>
        <taxon>Eukaryota</taxon>
        <taxon>Fungi</taxon>
        <taxon>Dikarya</taxon>
        <taxon>Basidiomycota</taxon>
        <taxon>Agaricomycotina</taxon>
        <taxon>Agaricomycetes</taxon>
        <taxon>Agaricomycetidae</taxon>
        <taxon>Agaricales</taxon>
        <taxon>Marasmiineae</taxon>
        <taxon>Mycenaceae</taxon>
        <taxon>Mycena</taxon>
    </lineage>
</organism>
<name>A0AAD6VM90_9AGAR</name>
<dbReference type="Proteomes" id="UP001219525">
    <property type="component" value="Unassembled WGS sequence"/>
</dbReference>
<gene>
    <name evidence="1" type="ORF">GGX14DRAFT_44333</name>
</gene>